<feature type="domain" description="EAL" evidence="1">
    <location>
        <begin position="305"/>
        <end position="563"/>
    </location>
</feature>
<dbReference type="Pfam" id="PF00990">
    <property type="entry name" value="GGDEF"/>
    <property type="match status" value="1"/>
</dbReference>
<dbReference type="PANTHER" id="PTHR33121">
    <property type="entry name" value="CYCLIC DI-GMP PHOSPHODIESTERASE PDEF"/>
    <property type="match status" value="1"/>
</dbReference>
<dbReference type="SMART" id="SM00267">
    <property type="entry name" value="GGDEF"/>
    <property type="match status" value="1"/>
</dbReference>
<sequence length="568" mass="65564">MTVDDIRERIKKKDIELYVQELLQFENSFDGFEKAIEPLAERLKIGRVEGHLHIEADIKSVQDEDRHDVFYAGDGLYSEKGKYQKTFPAVENGYCELTAFPYENVEWSEKEKEDIALLLEILYLHVTRSRLIRKTREYSYCNLITMLPNSAGFVRIIQQRCQNQTICQYNGFYFNLKSFGLLSYKYGGAEGDLIIKRYAVAVRKWLAEDETLAHLGGDNFMALVKKSRTAEFLHFLEKVEVTAKYMGRIVPVYIAAAAGVYEITAKDRDPRNIMNGLSIAVSYARQHKLPYAFLTDKMLEETVDVQRMEQMLPEALEKREFQVYYQPKVDIRTGQIVGTEALARWIHNGEVIQPFRFIPTMERNGFIIHLDLYILKRVCEAINEWIEKGYKLVPISVNISRNDISGVGHDPRMLAERIIRIIKEYDIDPKYIIIEVTETTEASEQKDLYDFIKNMSEAGIATSIDDFGTGCSTLSVLRDFPVNEIKIDRSFINHEAFSTQDQIIIKSIIQMARQLNLNVITEGVETEEQARFLLELGCNHAQGYLYDKPLEQSAFESRLSVGGYDRKI</sequence>
<dbReference type="Pfam" id="PF00563">
    <property type="entry name" value="EAL"/>
    <property type="match status" value="1"/>
</dbReference>
<comment type="caution">
    <text evidence="3">The sequence shown here is derived from an EMBL/GenBank/DDBJ whole genome shotgun (WGS) entry which is preliminary data.</text>
</comment>
<dbReference type="InterPro" id="IPR029787">
    <property type="entry name" value="Nucleotide_cyclase"/>
</dbReference>
<organism evidence="3 4">
    <name type="scientific">Coprococcus hominis</name>
    <name type="common">ex Liu et al. 2022</name>
    <dbReference type="NCBI Taxonomy" id="2763039"/>
    <lineage>
        <taxon>Bacteria</taxon>
        <taxon>Bacillati</taxon>
        <taxon>Bacillota</taxon>
        <taxon>Clostridia</taxon>
        <taxon>Lachnospirales</taxon>
        <taxon>Lachnospiraceae</taxon>
        <taxon>Coprococcus</taxon>
    </lineage>
</organism>
<proteinExistence type="predicted"/>
<keyword evidence="4" id="KW-1185">Reference proteome</keyword>
<dbReference type="SUPFAM" id="SSF141868">
    <property type="entry name" value="EAL domain-like"/>
    <property type="match status" value="1"/>
</dbReference>
<name>A0A8I0ANB8_9FIRM</name>
<evidence type="ECO:0000313" key="4">
    <source>
        <dbReference type="Proteomes" id="UP000615234"/>
    </source>
</evidence>
<dbReference type="Proteomes" id="UP000615234">
    <property type="component" value="Unassembled WGS sequence"/>
</dbReference>
<dbReference type="CDD" id="cd01948">
    <property type="entry name" value="EAL"/>
    <property type="match status" value="1"/>
</dbReference>
<feature type="domain" description="GGDEF" evidence="2">
    <location>
        <begin position="167"/>
        <end position="297"/>
    </location>
</feature>
<dbReference type="AlphaFoldDB" id="A0A8I0ANB8"/>
<dbReference type="InterPro" id="IPR001633">
    <property type="entry name" value="EAL_dom"/>
</dbReference>
<gene>
    <name evidence="3" type="ORF">H8S09_02965</name>
</gene>
<evidence type="ECO:0000259" key="2">
    <source>
        <dbReference type="PROSITE" id="PS50887"/>
    </source>
</evidence>
<dbReference type="GO" id="GO:0071111">
    <property type="term" value="F:cyclic-guanylate-specific phosphodiesterase activity"/>
    <property type="evidence" value="ECO:0007669"/>
    <property type="project" value="InterPro"/>
</dbReference>
<dbReference type="SMART" id="SM00052">
    <property type="entry name" value="EAL"/>
    <property type="match status" value="1"/>
</dbReference>
<reference evidence="3 4" key="1">
    <citation type="submission" date="2020-08" db="EMBL/GenBank/DDBJ databases">
        <title>Genome public.</title>
        <authorList>
            <person name="Liu C."/>
            <person name="Sun Q."/>
        </authorList>
    </citation>
    <scope>NUCLEOTIDE SEQUENCE [LARGE SCALE GENOMIC DNA]</scope>
    <source>
        <strain evidence="3 4">NSJ-10</strain>
    </source>
</reference>
<dbReference type="SUPFAM" id="SSF55073">
    <property type="entry name" value="Nucleotide cyclase"/>
    <property type="match status" value="1"/>
</dbReference>
<dbReference type="PANTHER" id="PTHR33121:SF70">
    <property type="entry name" value="SIGNALING PROTEIN YKOW"/>
    <property type="match status" value="1"/>
</dbReference>
<dbReference type="PROSITE" id="PS50887">
    <property type="entry name" value="GGDEF"/>
    <property type="match status" value="1"/>
</dbReference>
<dbReference type="Gene3D" id="3.20.20.450">
    <property type="entry name" value="EAL domain"/>
    <property type="match status" value="1"/>
</dbReference>
<dbReference type="InterPro" id="IPR050706">
    <property type="entry name" value="Cyclic-di-GMP_PDE-like"/>
</dbReference>
<accession>A0A8I0ANB8</accession>
<dbReference type="InterPro" id="IPR000160">
    <property type="entry name" value="GGDEF_dom"/>
</dbReference>
<protein>
    <submittedName>
        <fullName evidence="3">EAL domain-containing protein</fullName>
    </submittedName>
</protein>
<dbReference type="PROSITE" id="PS50883">
    <property type="entry name" value="EAL"/>
    <property type="match status" value="1"/>
</dbReference>
<dbReference type="InterPro" id="IPR035919">
    <property type="entry name" value="EAL_sf"/>
</dbReference>
<dbReference type="EMBL" id="JACOOX010000002">
    <property type="protein sequence ID" value="MBC5661863.1"/>
    <property type="molecule type" value="Genomic_DNA"/>
</dbReference>
<dbReference type="Gene3D" id="3.30.70.270">
    <property type="match status" value="1"/>
</dbReference>
<evidence type="ECO:0000259" key="1">
    <source>
        <dbReference type="PROSITE" id="PS50883"/>
    </source>
</evidence>
<evidence type="ECO:0000313" key="3">
    <source>
        <dbReference type="EMBL" id="MBC5661863.1"/>
    </source>
</evidence>
<dbReference type="RefSeq" id="WP_186847357.1">
    <property type="nucleotide sequence ID" value="NZ_JACOOX010000002.1"/>
</dbReference>
<dbReference type="InterPro" id="IPR043128">
    <property type="entry name" value="Rev_trsase/Diguanyl_cyclase"/>
</dbReference>